<evidence type="ECO:0008006" key="3">
    <source>
        <dbReference type="Google" id="ProtNLM"/>
    </source>
</evidence>
<protein>
    <recommendedName>
        <fullName evidence="3">DUF4143 domain-containing protein</fullName>
    </recommendedName>
</protein>
<evidence type="ECO:0000313" key="1">
    <source>
        <dbReference type="EMBL" id="MBW8683125.1"/>
    </source>
</evidence>
<evidence type="ECO:0000313" key="2">
    <source>
        <dbReference type="Proteomes" id="UP000812961"/>
    </source>
</evidence>
<accession>A0ABS7G650</accession>
<organism evidence="1 2">
    <name type="scientific">Chitinophaga rhizophila</name>
    <dbReference type="NCBI Taxonomy" id="2866212"/>
    <lineage>
        <taxon>Bacteria</taxon>
        <taxon>Pseudomonadati</taxon>
        <taxon>Bacteroidota</taxon>
        <taxon>Chitinophagia</taxon>
        <taxon>Chitinophagales</taxon>
        <taxon>Chitinophagaceae</taxon>
        <taxon>Chitinophaga</taxon>
    </lineage>
</organism>
<dbReference type="RefSeq" id="WP_220248358.1">
    <property type="nucleotide sequence ID" value="NZ_JAICCF010000001.1"/>
</dbReference>
<dbReference type="Proteomes" id="UP000812961">
    <property type="component" value="Unassembled WGS sequence"/>
</dbReference>
<sequence length="69" mass="7763">MHLSEIQRALGISGVQTSNSSWINTGDGNKRQIDLVIDRKDDVINVCEMTFSIAPFAIDKKYQGCYEIK</sequence>
<dbReference type="EMBL" id="JAICCF010000001">
    <property type="protein sequence ID" value="MBW8683125.1"/>
    <property type="molecule type" value="Genomic_DNA"/>
</dbReference>
<reference evidence="1 2" key="1">
    <citation type="submission" date="2021-08" db="EMBL/GenBank/DDBJ databases">
        <title>The genome sequence of Chitinophaga sp. B61.</title>
        <authorList>
            <person name="Zhang X."/>
        </authorList>
    </citation>
    <scope>NUCLEOTIDE SEQUENCE [LARGE SCALE GENOMIC DNA]</scope>
    <source>
        <strain evidence="1 2">B61</strain>
    </source>
</reference>
<proteinExistence type="predicted"/>
<name>A0ABS7G650_9BACT</name>
<comment type="caution">
    <text evidence="1">The sequence shown here is derived from an EMBL/GenBank/DDBJ whole genome shotgun (WGS) entry which is preliminary data.</text>
</comment>
<gene>
    <name evidence="1" type="ORF">K1Y79_02160</name>
</gene>
<keyword evidence="2" id="KW-1185">Reference proteome</keyword>